<gene>
    <name evidence="1" type="ORF">PAXRUDRAFT_808009</name>
</gene>
<organism evidence="1 2">
    <name type="scientific">Paxillus rubicundulus Ve08.2h10</name>
    <dbReference type="NCBI Taxonomy" id="930991"/>
    <lineage>
        <taxon>Eukaryota</taxon>
        <taxon>Fungi</taxon>
        <taxon>Dikarya</taxon>
        <taxon>Basidiomycota</taxon>
        <taxon>Agaricomycotina</taxon>
        <taxon>Agaricomycetes</taxon>
        <taxon>Agaricomycetidae</taxon>
        <taxon>Boletales</taxon>
        <taxon>Paxilineae</taxon>
        <taxon>Paxillaceae</taxon>
        <taxon>Paxillus</taxon>
    </lineage>
</organism>
<sequence length="138" mass="16503">MFLLPWTQSHWSLCEGACQYIQVIYCNFIYSYLQWYRFTTHSHQFMDAYSKRLSGKQAVWASKKYRGHCVYLRVSWIKLIYNTAIIHTANIYFLTDSLHLPFIEARIRLPDMDCYAVTFDAKSTLHKPYLRRIGILCQ</sequence>
<dbReference type="EMBL" id="KN825801">
    <property type="protein sequence ID" value="KIK81426.1"/>
    <property type="molecule type" value="Genomic_DNA"/>
</dbReference>
<dbReference type="OrthoDB" id="2416294at2759"/>
<proteinExistence type="predicted"/>
<protein>
    <submittedName>
        <fullName evidence="1">Uncharacterized protein</fullName>
    </submittedName>
</protein>
<reference evidence="2" key="2">
    <citation type="submission" date="2015-01" db="EMBL/GenBank/DDBJ databases">
        <title>Evolutionary Origins and Diversification of the Mycorrhizal Mutualists.</title>
        <authorList>
            <consortium name="DOE Joint Genome Institute"/>
            <consortium name="Mycorrhizal Genomics Consortium"/>
            <person name="Kohler A."/>
            <person name="Kuo A."/>
            <person name="Nagy L.G."/>
            <person name="Floudas D."/>
            <person name="Copeland A."/>
            <person name="Barry K.W."/>
            <person name="Cichocki N."/>
            <person name="Veneault-Fourrey C."/>
            <person name="LaButti K."/>
            <person name="Lindquist E.A."/>
            <person name="Lipzen A."/>
            <person name="Lundell T."/>
            <person name="Morin E."/>
            <person name="Murat C."/>
            <person name="Riley R."/>
            <person name="Ohm R."/>
            <person name="Sun H."/>
            <person name="Tunlid A."/>
            <person name="Henrissat B."/>
            <person name="Grigoriev I.V."/>
            <person name="Hibbett D.S."/>
            <person name="Martin F."/>
        </authorList>
    </citation>
    <scope>NUCLEOTIDE SEQUENCE [LARGE SCALE GENOMIC DNA]</scope>
    <source>
        <strain evidence="2">Ve08.2h10</strain>
    </source>
</reference>
<dbReference type="AlphaFoldDB" id="A0A0D0DBH2"/>
<reference evidence="1 2" key="1">
    <citation type="submission" date="2014-04" db="EMBL/GenBank/DDBJ databases">
        <authorList>
            <consortium name="DOE Joint Genome Institute"/>
            <person name="Kuo A."/>
            <person name="Kohler A."/>
            <person name="Jargeat P."/>
            <person name="Nagy L.G."/>
            <person name="Floudas D."/>
            <person name="Copeland A."/>
            <person name="Barry K.W."/>
            <person name="Cichocki N."/>
            <person name="Veneault-Fourrey C."/>
            <person name="LaButti K."/>
            <person name="Lindquist E.A."/>
            <person name="Lipzen A."/>
            <person name="Lundell T."/>
            <person name="Morin E."/>
            <person name="Murat C."/>
            <person name="Sun H."/>
            <person name="Tunlid A."/>
            <person name="Henrissat B."/>
            <person name="Grigoriev I.V."/>
            <person name="Hibbett D.S."/>
            <person name="Martin F."/>
            <person name="Nordberg H.P."/>
            <person name="Cantor M.N."/>
            <person name="Hua S.X."/>
        </authorList>
    </citation>
    <scope>NUCLEOTIDE SEQUENCE [LARGE SCALE GENOMIC DNA]</scope>
    <source>
        <strain evidence="1 2">Ve08.2h10</strain>
    </source>
</reference>
<keyword evidence="2" id="KW-1185">Reference proteome</keyword>
<evidence type="ECO:0000313" key="1">
    <source>
        <dbReference type="EMBL" id="KIK81426.1"/>
    </source>
</evidence>
<evidence type="ECO:0000313" key="2">
    <source>
        <dbReference type="Proteomes" id="UP000054538"/>
    </source>
</evidence>
<accession>A0A0D0DBH2</accession>
<name>A0A0D0DBH2_9AGAM</name>
<dbReference type="Proteomes" id="UP000054538">
    <property type="component" value="Unassembled WGS sequence"/>
</dbReference>
<dbReference type="InParanoid" id="A0A0D0DBH2"/>
<dbReference type="HOGENOM" id="CLU_1855928_0_0_1"/>